<dbReference type="AlphaFoldDB" id="A0A1I1E4C7"/>
<reference evidence="20 21" key="1">
    <citation type="submission" date="2016-10" db="EMBL/GenBank/DDBJ databases">
        <authorList>
            <person name="de Groot N.N."/>
        </authorList>
    </citation>
    <scope>NUCLEOTIDE SEQUENCE [LARGE SCALE GENOMIC DNA]</scope>
    <source>
        <strain evidence="20 21">DSM 18438</strain>
    </source>
</reference>
<dbReference type="InterPro" id="IPR014312">
    <property type="entry name" value="Succ_DH_anchor"/>
</dbReference>
<keyword evidence="5 16" id="KW-0813">Transport</keyword>
<comment type="pathway">
    <text evidence="3 16">Carbohydrate metabolism; tricarboxylic acid cycle.</text>
</comment>
<keyword evidence="9 18" id="KW-0349">Heme</keyword>
<keyword evidence="13 19" id="KW-1133">Transmembrane helix</keyword>
<keyword evidence="12 16" id="KW-0249">Electron transport</keyword>
<evidence type="ECO:0000256" key="6">
    <source>
        <dbReference type="ARBA" id="ARBA00022475"/>
    </source>
</evidence>
<keyword evidence="6 16" id="KW-1003">Cell membrane</keyword>
<evidence type="ECO:0000256" key="3">
    <source>
        <dbReference type="ARBA" id="ARBA00005163"/>
    </source>
</evidence>
<comment type="subcellular location">
    <subcellularLocation>
        <location evidence="2 16">Cell inner membrane</location>
        <topology evidence="2 16">Multi-pass membrane protein</topology>
    </subcellularLocation>
</comment>
<dbReference type="SUPFAM" id="SSF81343">
    <property type="entry name" value="Fumarate reductase respiratory complex transmembrane subunits"/>
    <property type="match status" value="1"/>
</dbReference>
<feature type="binding site" description="axial binding residue" evidence="18">
    <location>
        <position position="71"/>
    </location>
    <ligand>
        <name>heme</name>
        <dbReference type="ChEBI" id="CHEBI:30413"/>
        <note>ligand shared with second transmembrane subunit</note>
    </ligand>
    <ligandPart>
        <name>Fe</name>
        <dbReference type="ChEBI" id="CHEBI:18248"/>
    </ligandPart>
</feature>
<comment type="function">
    <text evidence="1 16">Membrane-anchoring subunit of succinate dehydrogenase (SDH).</text>
</comment>
<evidence type="ECO:0000256" key="2">
    <source>
        <dbReference type="ARBA" id="ARBA00004429"/>
    </source>
</evidence>
<dbReference type="PANTHER" id="PTHR38689:SF1">
    <property type="entry name" value="SUCCINATE DEHYDROGENASE HYDROPHOBIC MEMBRANE ANCHOR SUBUNIT"/>
    <property type="match status" value="1"/>
</dbReference>
<evidence type="ECO:0000256" key="16">
    <source>
        <dbReference type="PIRNR" id="PIRNR000169"/>
    </source>
</evidence>
<dbReference type="OrthoDB" id="5612767at2"/>
<dbReference type="PANTHER" id="PTHR38689">
    <property type="entry name" value="SUCCINATE DEHYDROGENASE HYDROPHOBIC MEMBRANE ANCHOR SUBUNIT"/>
    <property type="match status" value="1"/>
</dbReference>
<dbReference type="Proteomes" id="UP000199058">
    <property type="component" value="Unassembled WGS sequence"/>
</dbReference>
<evidence type="ECO:0000256" key="13">
    <source>
        <dbReference type="ARBA" id="ARBA00022989"/>
    </source>
</evidence>
<accession>A0A1I1E4C7</accession>
<feature type="transmembrane region" description="Helical" evidence="19">
    <location>
        <begin position="59"/>
        <end position="79"/>
    </location>
</feature>
<keyword evidence="8 16" id="KW-0816">Tricarboxylic acid cycle</keyword>
<dbReference type="InterPro" id="IPR000701">
    <property type="entry name" value="SuccDH_FuR_B_TM-su"/>
</dbReference>
<dbReference type="RefSeq" id="WP_091958219.1">
    <property type="nucleotide sequence ID" value="NZ_FOLH01000001.1"/>
</dbReference>
<dbReference type="UniPathway" id="UPA00223"/>
<dbReference type="Pfam" id="PF01127">
    <property type="entry name" value="Sdh_cyt"/>
    <property type="match status" value="1"/>
</dbReference>
<keyword evidence="15 16" id="KW-0472">Membrane</keyword>
<dbReference type="GO" id="GO:0046872">
    <property type="term" value="F:metal ion binding"/>
    <property type="evidence" value="ECO:0007669"/>
    <property type="project" value="UniProtKB-KW"/>
</dbReference>
<name>A0A1I1E4C7_9GAMM</name>
<keyword evidence="7 16" id="KW-0997">Cell inner membrane</keyword>
<evidence type="ECO:0000256" key="4">
    <source>
        <dbReference type="ARBA" id="ARBA00019425"/>
    </source>
</evidence>
<dbReference type="GO" id="GO:0017004">
    <property type="term" value="P:cytochrome complex assembly"/>
    <property type="evidence" value="ECO:0007669"/>
    <property type="project" value="TreeGrafter"/>
</dbReference>
<keyword evidence="11 18" id="KW-0479">Metal-binding</keyword>
<dbReference type="NCBIfam" id="TIGR02968">
    <property type="entry name" value="succ_dehyd_anc"/>
    <property type="match status" value="1"/>
</dbReference>
<dbReference type="GO" id="GO:0020037">
    <property type="term" value="F:heme binding"/>
    <property type="evidence" value="ECO:0007669"/>
    <property type="project" value="InterPro"/>
</dbReference>
<evidence type="ECO:0000256" key="18">
    <source>
        <dbReference type="PIRSR" id="PIRSR000169-2"/>
    </source>
</evidence>
<evidence type="ECO:0000256" key="19">
    <source>
        <dbReference type="SAM" id="Phobius"/>
    </source>
</evidence>
<dbReference type="GO" id="GO:0005886">
    <property type="term" value="C:plasma membrane"/>
    <property type="evidence" value="ECO:0007669"/>
    <property type="project" value="UniProtKB-SubCell"/>
</dbReference>
<keyword evidence="21" id="KW-1185">Reference proteome</keyword>
<keyword evidence="10 19" id="KW-0812">Transmembrane</keyword>
<feature type="transmembrane region" description="Helical" evidence="19">
    <location>
        <begin position="91"/>
        <end position="113"/>
    </location>
</feature>
<evidence type="ECO:0000256" key="7">
    <source>
        <dbReference type="ARBA" id="ARBA00022519"/>
    </source>
</evidence>
<keyword evidence="14 18" id="KW-0408">Iron</keyword>
<organism evidence="20 21">
    <name type="scientific">Marinospirillum celere</name>
    <dbReference type="NCBI Taxonomy" id="1122252"/>
    <lineage>
        <taxon>Bacteria</taxon>
        <taxon>Pseudomonadati</taxon>
        <taxon>Pseudomonadota</taxon>
        <taxon>Gammaproteobacteria</taxon>
        <taxon>Oceanospirillales</taxon>
        <taxon>Oceanospirillaceae</taxon>
        <taxon>Marinospirillum</taxon>
    </lineage>
</organism>
<dbReference type="Gene3D" id="1.20.1300.10">
    <property type="entry name" value="Fumarate reductase/succinate dehydrogenase, transmembrane subunit"/>
    <property type="match status" value="1"/>
</dbReference>
<proteinExistence type="predicted"/>
<dbReference type="STRING" id="1122252.SAMN05660443_0341"/>
<evidence type="ECO:0000313" key="21">
    <source>
        <dbReference type="Proteomes" id="UP000199058"/>
    </source>
</evidence>
<feature type="binding site" evidence="17">
    <location>
        <position position="83"/>
    </location>
    <ligand>
        <name>a ubiquinone</name>
        <dbReference type="ChEBI" id="CHEBI:16389"/>
    </ligand>
</feature>
<evidence type="ECO:0000313" key="20">
    <source>
        <dbReference type="EMBL" id="SFB82075.1"/>
    </source>
</evidence>
<dbReference type="CDD" id="cd03494">
    <property type="entry name" value="SQR_TypeC_SdhD"/>
    <property type="match status" value="1"/>
</dbReference>
<comment type="cofactor">
    <cofactor evidence="18">
        <name>heme</name>
        <dbReference type="ChEBI" id="CHEBI:30413"/>
    </cofactor>
    <text evidence="18">The heme is bound between the two transmembrane subunits.</text>
</comment>
<evidence type="ECO:0000256" key="11">
    <source>
        <dbReference type="ARBA" id="ARBA00022723"/>
    </source>
</evidence>
<protein>
    <recommendedName>
        <fullName evidence="4 16">Succinate dehydrogenase hydrophobic membrane anchor subunit</fullName>
    </recommendedName>
</protein>
<evidence type="ECO:0000256" key="17">
    <source>
        <dbReference type="PIRSR" id="PIRSR000169-1"/>
    </source>
</evidence>
<evidence type="ECO:0000256" key="12">
    <source>
        <dbReference type="ARBA" id="ARBA00022982"/>
    </source>
</evidence>
<evidence type="ECO:0000256" key="9">
    <source>
        <dbReference type="ARBA" id="ARBA00022617"/>
    </source>
</evidence>
<gene>
    <name evidence="20" type="ORF">SAMN05660443_0341</name>
</gene>
<evidence type="ECO:0000256" key="14">
    <source>
        <dbReference type="ARBA" id="ARBA00023004"/>
    </source>
</evidence>
<evidence type="ECO:0000256" key="1">
    <source>
        <dbReference type="ARBA" id="ARBA00004050"/>
    </source>
</evidence>
<sequence length="115" mass="12906">MVTNITSFGRSGLSDWLMQRVTAVILLAYTLFMVGFFLGTSNLDYLTWVSLFQGTWMRIFSLLALLSLAAHAWIGLWTVSTDYMKSTGVRLVFQAVVALALFAYVVWGVQLLWGV</sequence>
<dbReference type="InterPro" id="IPR034804">
    <property type="entry name" value="SQR/QFR_C/D"/>
</dbReference>
<evidence type="ECO:0000256" key="5">
    <source>
        <dbReference type="ARBA" id="ARBA00022448"/>
    </source>
</evidence>
<dbReference type="GO" id="GO:0009055">
    <property type="term" value="F:electron transfer activity"/>
    <property type="evidence" value="ECO:0007669"/>
    <property type="project" value="TreeGrafter"/>
</dbReference>
<evidence type="ECO:0000256" key="8">
    <source>
        <dbReference type="ARBA" id="ARBA00022532"/>
    </source>
</evidence>
<dbReference type="GO" id="GO:0006099">
    <property type="term" value="P:tricarboxylic acid cycle"/>
    <property type="evidence" value="ECO:0007669"/>
    <property type="project" value="UniProtKB-UniRule"/>
</dbReference>
<dbReference type="EMBL" id="FOLH01000001">
    <property type="protein sequence ID" value="SFB82075.1"/>
    <property type="molecule type" value="Genomic_DNA"/>
</dbReference>
<evidence type="ECO:0000256" key="15">
    <source>
        <dbReference type="ARBA" id="ARBA00023136"/>
    </source>
</evidence>
<evidence type="ECO:0000256" key="10">
    <source>
        <dbReference type="ARBA" id="ARBA00022692"/>
    </source>
</evidence>
<feature type="transmembrane region" description="Helical" evidence="19">
    <location>
        <begin position="21"/>
        <end position="39"/>
    </location>
</feature>
<dbReference type="PIRSF" id="PIRSF000169">
    <property type="entry name" value="SDH_D"/>
    <property type="match status" value="1"/>
</dbReference>